<keyword evidence="8" id="KW-1185">Reference proteome</keyword>
<sequence>MSTSVALAAALAGFALGFSMIVAIGAQNTFVLRQGIRREHVLAVVAICALSDVVLISLSIAGTGFVLGALPWLMTVVRVAGALFLGGYGVLAARRALRREADALSVSGAEPDAASRRRSLLAAIGTCLAVTWLNPHVYLDIAIVGSLANSHGDARWLFGAGIAAASVLWFTTLGFGARMLAPVFARPLAWRILDALIAVLMLTLAVLVLLPLFTGSGS</sequence>
<reference evidence="7 8" key="1">
    <citation type="submission" date="2022-08" db="EMBL/GenBank/DDBJ databases">
        <authorList>
            <person name="Li F."/>
        </authorList>
    </citation>
    <scope>NUCLEOTIDE SEQUENCE [LARGE SCALE GENOMIC DNA]</scope>
    <source>
        <strain evidence="7 8">10F1B-8-1</strain>
    </source>
</reference>
<proteinExistence type="predicted"/>
<accession>A0ABT1ZG49</accession>
<comment type="caution">
    <text evidence="7">The sequence shown here is derived from an EMBL/GenBank/DDBJ whole genome shotgun (WGS) entry which is preliminary data.</text>
</comment>
<feature type="transmembrane region" description="Helical" evidence="6">
    <location>
        <begin position="120"/>
        <end position="144"/>
    </location>
</feature>
<evidence type="ECO:0000256" key="1">
    <source>
        <dbReference type="ARBA" id="ARBA00004651"/>
    </source>
</evidence>
<keyword evidence="4 6" id="KW-1133">Transmembrane helix</keyword>
<keyword evidence="3 6" id="KW-0812">Transmembrane</keyword>
<dbReference type="PANTHER" id="PTHR30086:SF20">
    <property type="entry name" value="ARGININE EXPORTER PROTEIN ARGO-RELATED"/>
    <property type="match status" value="1"/>
</dbReference>
<feature type="transmembrane region" description="Helical" evidence="6">
    <location>
        <begin position="188"/>
        <end position="213"/>
    </location>
</feature>
<comment type="subcellular location">
    <subcellularLocation>
        <location evidence="1">Cell membrane</location>
        <topology evidence="1">Multi-pass membrane protein</topology>
    </subcellularLocation>
</comment>
<dbReference type="Pfam" id="PF01810">
    <property type="entry name" value="LysE"/>
    <property type="match status" value="1"/>
</dbReference>
<evidence type="ECO:0000256" key="5">
    <source>
        <dbReference type="ARBA" id="ARBA00023136"/>
    </source>
</evidence>
<dbReference type="EMBL" id="JANTHX010000007">
    <property type="protein sequence ID" value="MCS0499661.1"/>
    <property type="molecule type" value="Genomic_DNA"/>
</dbReference>
<feature type="transmembrane region" description="Helical" evidence="6">
    <location>
        <begin position="156"/>
        <end position="176"/>
    </location>
</feature>
<dbReference type="InterPro" id="IPR001123">
    <property type="entry name" value="LeuE-type"/>
</dbReference>
<gene>
    <name evidence="7" type="ORF">NUH29_08880</name>
</gene>
<evidence type="ECO:0000256" key="3">
    <source>
        <dbReference type="ARBA" id="ARBA00022692"/>
    </source>
</evidence>
<evidence type="ECO:0000256" key="4">
    <source>
        <dbReference type="ARBA" id="ARBA00022989"/>
    </source>
</evidence>
<dbReference type="RefSeq" id="WP_258798725.1">
    <property type="nucleotide sequence ID" value="NZ_JANTHX010000007.1"/>
</dbReference>
<evidence type="ECO:0000256" key="2">
    <source>
        <dbReference type="ARBA" id="ARBA00022475"/>
    </source>
</evidence>
<keyword evidence="2" id="KW-1003">Cell membrane</keyword>
<feature type="transmembrane region" description="Helical" evidence="6">
    <location>
        <begin position="6"/>
        <end position="30"/>
    </location>
</feature>
<feature type="transmembrane region" description="Helical" evidence="6">
    <location>
        <begin position="72"/>
        <end position="91"/>
    </location>
</feature>
<dbReference type="Proteomes" id="UP001205337">
    <property type="component" value="Unassembled WGS sequence"/>
</dbReference>
<keyword evidence="5 6" id="KW-0472">Membrane</keyword>
<evidence type="ECO:0000256" key="6">
    <source>
        <dbReference type="SAM" id="Phobius"/>
    </source>
</evidence>
<organism evidence="7 8">
    <name type="scientific">Protaetiibacter mangrovi</name>
    <dbReference type="NCBI Taxonomy" id="2970926"/>
    <lineage>
        <taxon>Bacteria</taxon>
        <taxon>Bacillati</taxon>
        <taxon>Actinomycetota</taxon>
        <taxon>Actinomycetes</taxon>
        <taxon>Micrococcales</taxon>
        <taxon>Microbacteriaceae</taxon>
        <taxon>Protaetiibacter</taxon>
    </lineage>
</organism>
<name>A0ABT1ZG49_9MICO</name>
<evidence type="ECO:0000313" key="8">
    <source>
        <dbReference type="Proteomes" id="UP001205337"/>
    </source>
</evidence>
<dbReference type="PANTHER" id="PTHR30086">
    <property type="entry name" value="ARGININE EXPORTER PROTEIN ARGO"/>
    <property type="match status" value="1"/>
</dbReference>
<evidence type="ECO:0000313" key="7">
    <source>
        <dbReference type="EMBL" id="MCS0499661.1"/>
    </source>
</evidence>
<protein>
    <submittedName>
        <fullName evidence="7">LysE/ArgO family amino acid transporter</fullName>
    </submittedName>
</protein>
<feature type="transmembrane region" description="Helical" evidence="6">
    <location>
        <begin position="42"/>
        <end position="66"/>
    </location>
</feature>